<keyword evidence="8" id="KW-1185">Reference proteome</keyword>
<dbReference type="SMART" id="SM00184">
    <property type="entry name" value="RING"/>
    <property type="match status" value="1"/>
</dbReference>
<dbReference type="GO" id="GO:0003729">
    <property type="term" value="F:mRNA binding"/>
    <property type="evidence" value="ECO:0007669"/>
    <property type="project" value="TreeGrafter"/>
</dbReference>
<keyword evidence="2 4" id="KW-0863">Zinc-finger</keyword>
<feature type="coiled-coil region" evidence="5">
    <location>
        <begin position="547"/>
        <end position="574"/>
    </location>
</feature>
<proteinExistence type="predicted"/>
<dbReference type="InterPro" id="IPR017907">
    <property type="entry name" value="Znf_RING_CS"/>
</dbReference>
<gene>
    <name evidence="9" type="primary">LOC122131296</name>
</gene>
<evidence type="ECO:0000256" key="6">
    <source>
        <dbReference type="SAM" id="MobiDB-lite"/>
    </source>
</evidence>
<evidence type="ECO:0000259" key="7">
    <source>
        <dbReference type="PROSITE" id="PS50089"/>
    </source>
</evidence>
<feature type="region of interest" description="Disordered" evidence="6">
    <location>
        <begin position="297"/>
        <end position="324"/>
    </location>
</feature>
<feature type="domain" description="RING-type" evidence="7">
    <location>
        <begin position="402"/>
        <end position="442"/>
    </location>
</feature>
<evidence type="ECO:0000256" key="5">
    <source>
        <dbReference type="SAM" id="Coils"/>
    </source>
</evidence>
<dbReference type="PROSITE" id="PS50089">
    <property type="entry name" value="ZF_RING_2"/>
    <property type="match status" value="1"/>
</dbReference>
<dbReference type="GO" id="GO:0003743">
    <property type="term" value="F:translation initiation factor activity"/>
    <property type="evidence" value="ECO:0007669"/>
    <property type="project" value="TreeGrafter"/>
</dbReference>
<dbReference type="SMART" id="SM00543">
    <property type="entry name" value="MIF4G"/>
    <property type="match status" value="1"/>
</dbReference>
<dbReference type="PANTHER" id="PTHR23253:SF78">
    <property type="entry name" value="EUKARYOTIC TRANSLATION INITIATION FACTOR 4G1, ISOFORM B-RELATED"/>
    <property type="match status" value="1"/>
</dbReference>
<organism evidence="8 9">
    <name type="scientific">Clupea harengus</name>
    <name type="common">Atlantic herring</name>
    <dbReference type="NCBI Taxonomy" id="7950"/>
    <lineage>
        <taxon>Eukaryota</taxon>
        <taxon>Metazoa</taxon>
        <taxon>Chordata</taxon>
        <taxon>Craniata</taxon>
        <taxon>Vertebrata</taxon>
        <taxon>Euteleostomi</taxon>
        <taxon>Actinopterygii</taxon>
        <taxon>Neopterygii</taxon>
        <taxon>Teleostei</taxon>
        <taxon>Clupei</taxon>
        <taxon>Clupeiformes</taxon>
        <taxon>Clupeoidei</taxon>
        <taxon>Clupeidae</taxon>
        <taxon>Clupea</taxon>
    </lineage>
</organism>
<evidence type="ECO:0000313" key="9">
    <source>
        <dbReference type="RefSeq" id="XP_042562097.1"/>
    </source>
</evidence>
<dbReference type="GeneID" id="122131296"/>
<sequence>MASDRADMQLRRAEKPWKPRRCRGDPDEGGNDPQESQTQELLLRVQSVLNKLTPQRFQPLMQRLAEMPINSEHRLKGVVEMVFQRAVSEPQISVVYANVCHCLKRLKVPMAHDHSMTTNFRKLLLNRCQTEFQRNLDVDILERKQIEFQIYACIGGDQQQRLKEVLEEIQGKVRQRSLGVVKFMGELFKLKMLTEGIIDVCIVSLLQRQREESLECLCVLLSSTGKDLDNEKIQLDQHFNQIEKIMKDRKTPNRIRFMLQDVVDLRRTHWIPRHSDPGPQTIDAIREQATAEKVCVREQATGKKVQKPSKRKNKGPKGPGASVCVSDTLPNIQIPKPGTLDLITHLLVLGAEGNSGGSGAKPSDSVKKGSVLTQKKFLSPPPAAAAAAAVAVVSPLEEDLSCPVCCDIYTDPVVLPCSHSFCRPCLEKSWRQCVRQECLICRQKSSSNNPTPNRALRNVCESFLKEKSSGAMAVESSVDTAETHSDELKCLIKSLEDDVKTNKTLLEGVMSHIKAQADQTETQIKEEFEKLHRFLRGEEEVRIAALRKEERDKTADLEEKIEAIERVMSSLSERMRPIQELMETDEVSFIQTFSETKERVQDAFLHPQPGFWLLLDVSKYVDNLSYRVWDRMKKMFANSE</sequence>
<dbReference type="FunFam" id="1.25.40.180:FF:000001">
    <property type="entry name" value="Eukaryotic translation initiation factor 4 gamma, 3, putative"/>
    <property type="match status" value="1"/>
</dbReference>
<dbReference type="Pfam" id="PF02854">
    <property type="entry name" value="MIF4G"/>
    <property type="match status" value="1"/>
</dbReference>
<evidence type="ECO:0000313" key="8">
    <source>
        <dbReference type="Proteomes" id="UP000515152"/>
    </source>
</evidence>
<feature type="region of interest" description="Disordered" evidence="6">
    <location>
        <begin position="1"/>
        <end position="38"/>
    </location>
</feature>
<protein>
    <submittedName>
        <fullName evidence="9">Eukaryotic translation initiation factor 4 gamma 1-like isoform X2</fullName>
    </submittedName>
</protein>
<feature type="compositionally biased region" description="Basic residues" evidence="6">
    <location>
        <begin position="304"/>
        <end position="315"/>
    </location>
</feature>
<dbReference type="GO" id="GO:0016281">
    <property type="term" value="C:eukaryotic translation initiation factor 4F complex"/>
    <property type="evidence" value="ECO:0007669"/>
    <property type="project" value="TreeGrafter"/>
</dbReference>
<dbReference type="InterPro" id="IPR003890">
    <property type="entry name" value="MIF4G-like_typ-3"/>
</dbReference>
<dbReference type="AlphaFoldDB" id="A0A8M1KDX0"/>
<dbReference type="PANTHER" id="PTHR23253">
    <property type="entry name" value="EUKARYOTIC TRANSLATION INITIATION FACTOR 4 GAMMA"/>
    <property type="match status" value="1"/>
</dbReference>
<feature type="compositionally biased region" description="Basic and acidic residues" evidence="6">
    <location>
        <begin position="1"/>
        <end position="26"/>
    </location>
</feature>
<accession>A0A8M1KDX0</accession>
<dbReference type="Pfam" id="PF13445">
    <property type="entry name" value="zf-RING_UBOX"/>
    <property type="match status" value="1"/>
</dbReference>
<keyword evidence="1" id="KW-0479">Metal-binding</keyword>
<dbReference type="PROSITE" id="PS00518">
    <property type="entry name" value="ZF_RING_1"/>
    <property type="match status" value="1"/>
</dbReference>
<keyword evidence="5" id="KW-0175">Coiled coil</keyword>
<evidence type="ECO:0000256" key="3">
    <source>
        <dbReference type="ARBA" id="ARBA00022833"/>
    </source>
</evidence>
<dbReference type="RefSeq" id="XP_042562097.1">
    <property type="nucleotide sequence ID" value="XM_042706163.1"/>
</dbReference>
<dbReference type="InterPro" id="IPR001841">
    <property type="entry name" value="Znf_RING"/>
</dbReference>
<dbReference type="Proteomes" id="UP000515152">
    <property type="component" value="Unplaced"/>
</dbReference>
<evidence type="ECO:0000256" key="4">
    <source>
        <dbReference type="PROSITE-ProRule" id="PRU00175"/>
    </source>
</evidence>
<dbReference type="InterPro" id="IPR027370">
    <property type="entry name" value="Znf-RING_euk"/>
</dbReference>
<keyword evidence="3" id="KW-0862">Zinc</keyword>
<name>A0A8M1KDX0_CLUHA</name>
<reference evidence="9" key="1">
    <citation type="submission" date="2025-08" db="UniProtKB">
        <authorList>
            <consortium name="RefSeq"/>
        </authorList>
    </citation>
    <scope>IDENTIFICATION</scope>
</reference>
<evidence type="ECO:0000256" key="1">
    <source>
        <dbReference type="ARBA" id="ARBA00022723"/>
    </source>
</evidence>
<dbReference type="GO" id="GO:0008270">
    <property type="term" value="F:zinc ion binding"/>
    <property type="evidence" value="ECO:0007669"/>
    <property type="project" value="UniProtKB-KW"/>
</dbReference>
<evidence type="ECO:0000256" key="2">
    <source>
        <dbReference type="ARBA" id="ARBA00022771"/>
    </source>
</evidence>